<feature type="compositionally biased region" description="Polar residues" evidence="1">
    <location>
        <begin position="276"/>
        <end position="301"/>
    </location>
</feature>
<evidence type="ECO:0000256" key="2">
    <source>
        <dbReference type="SAM" id="Phobius"/>
    </source>
</evidence>
<sequence length="314" mass="35087">MLNWSSSQEIANDTIVYEKLVHIVFGLYFWEWITSFDFDLLLLTGKRKFKWPMVFYLSNRYCMLAALSVLVASFNAQKSEFNCQPLYVFCQLMGSSAMGLTSVNLSVRVLAIWKGNNYVICAMIAMIIGHWVLLIRLITSVHARWVDGQGCQVIGISAIYSSIVYSYAMFLDFTVMILTGIKIRFGRGDYNGKLVRLLYTDGIMYFAVAFVVNLFALVFIILNLNPVMTAIAEVPGTTIATIAACRVVRNLTLFIPGQGLDICNIKQSDLSRESSQESPVTYSDSESEEQGSPQASHSTCHPHTLDLERGGGKV</sequence>
<comment type="caution">
    <text evidence="3">The sequence shown here is derived from an EMBL/GenBank/DDBJ whole genome shotgun (WGS) entry which is preliminary data.</text>
</comment>
<reference evidence="3 4" key="1">
    <citation type="submission" date="2024-01" db="EMBL/GenBank/DDBJ databases">
        <title>A draft genome for the cacao thread blight pathogen Marasmiellus scandens.</title>
        <authorList>
            <person name="Baruah I.K."/>
            <person name="Leung J."/>
            <person name="Bukari Y."/>
            <person name="Amoako-Attah I."/>
            <person name="Meinhardt L.W."/>
            <person name="Bailey B.A."/>
            <person name="Cohen S.P."/>
        </authorList>
    </citation>
    <scope>NUCLEOTIDE SEQUENCE [LARGE SCALE GENOMIC DNA]</scope>
    <source>
        <strain evidence="3 4">GH-19</strain>
    </source>
</reference>
<protein>
    <submittedName>
        <fullName evidence="3">Uncharacterized protein</fullName>
    </submittedName>
</protein>
<feature type="transmembrane region" description="Helical" evidence="2">
    <location>
        <begin position="202"/>
        <end position="222"/>
    </location>
</feature>
<keyword evidence="2" id="KW-0472">Membrane</keyword>
<keyword evidence="4" id="KW-1185">Reference proteome</keyword>
<dbReference type="Proteomes" id="UP001498398">
    <property type="component" value="Unassembled WGS sequence"/>
</dbReference>
<feature type="transmembrane region" description="Helical" evidence="2">
    <location>
        <begin position="119"/>
        <end position="138"/>
    </location>
</feature>
<organism evidence="3 4">
    <name type="scientific">Marasmiellus scandens</name>
    <dbReference type="NCBI Taxonomy" id="2682957"/>
    <lineage>
        <taxon>Eukaryota</taxon>
        <taxon>Fungi</taxon>
        <taxon>Dikarya</taxon>
        <taxon>Basidiomycota</taxon>
        <taxon>Agaricomycotina</taxon>
        <taxon>Agaricomycetes</taxon>
        <taxon>Agaricomycetidae</taxon>
        <taxon>Agaricales</taxon>
        <taxon>Marasmiineae</taxon>
        <taxon>Omphalotaceae</taxon>
        <taxon>Marasmiellus</taxon>
    </lineage>
</organism>
<keyword evidence="2" id="KW-1133">Transmembrane helix</keyword>
<evidence type="ECO:0000313" key="3">
    <source>
        <dbReference type="EMBL" id="KAK7454525.1"/>
    </source>
</evidence>
<gene>
    <name evidence="3" type="ORF">VKT23_011279</name>
</gene>
<feature type="transmembrane region" description="Helical" evidence="2">
    <location>
        <begin position="54"/>
        <end position="74"/>
    </location>
</feature>
<keyword evidence="2" id="KW-0812">Transmembrane</keyword>
<feature type="transmembrane region" description="Helical" evidence="2">
    <location>
        <begin position="20"/>
        <end position="42"/>
    </location>
</feature>
<evidence type="ECO:0000256" key="1">
    <source>
        <dbReference type="SAM" id="MobiDB-lite"/>
    </source>
</evidence>
<feature type="transmembrane region" description="Helical" evidence="2">
    <location>
        <begin position="158"/>
        <end position="181"/>
    </location>
</feature>
<feature type="compositionally biased region" description="Basic and acidic residues" evidence="1">
    <location>
        <begin position="303"/>
        <end position="314"/>
    </location>
</feature>
<accession>A0ABR1JEM9</accession>
<dbReference type="EMBL" id="JBANRG010000024">
    <property type="protein sequence ID" value="KAK7454525.1"/>
    <property type="molecule type" value="Genomic_DNA"/>
</dbReference>
<evidence type="ECO:0000313" key="4">
    <source>
        <dbReference type="Proteomes" id="UP001498398"/>
    </source>
</evidence>
<name>A0ABR1JEM9_9AGAR</name>
<feature type="region of interest" description="Disordered" evidence="1">
    <location>
        <begin position="271"/>
        <end position="314"/>
    </location>
</feature>
<proteinExistence type="predicted"/>